<feature type="compositionally biased region" description="Basic and acidic residues" evidence="3">
    <location>
        <begin position="692"/>
        <end position="721"/>
    </location>
</feature>
<evidence type="ECO:0000256" key="4">
    <source>
        <dbReference type="SAM" id="Phobius"/>
    </source>
</evidence>
<evidence type="ECO:0000259" key="5">
    <source>
        <dbReference type="PROSITE" id="PS50132"/>
    </source>
</evidence>
<evidence type="ECO:0000256" key="3">
    <source>
        <dbReference type="SAM" id="MobiDB-lite"/>
    </source>
</evidence>
<sequence length="1370" mass="152474">MEDAPPFIYLYHEMSDSIEPRPQQKGQFLWILGGLVLVVALRGILFSSLALGVLLGFLSAVVLVLALLYVHNGNSTNGAYSTGIEHPSGSFKPIGFTLPEVWERHVTELTTEPAELPPIEPNSFIISDSLDTLIEYIVRDFVMAWFGNVCKTDHMFGYEIDTALRSITKELSLRLKRIDLAVFLILKLLPIVKTHFTDFVTADKTVRERAGTKLTESHEFNAAVATEFLQNVSEHPHPAVAVKDMDNEARGKEWLRGVSQRLLLRTLPVEERNVKLVVLLLREILACTVLFPVVSGTLSDPDTWNQLLVKFVEPSLEDKRNVQQVRDALDKHSAAQTTSPAPSEGSATPKKRPIKLSPSASQQDFERFIRKIKAIDTAQEAKQLRYNISVQLQRLDKEASGSYESGLYSGRLREAQSILDAKLQDFGIASSASAPSSAPSSASISEKPHNLNAFEKFLRNTTATASSTISSSSSMSEEHIVAALRHDKLKYGLSDVLNDPSCLQWFMEFADQRSRMVLLQFWLTVNSIKDPLEEFAGKTQEGLDLDNEDQSDDEDIPVGVTASQLKQSRDDVETIYEMYFQGHMEGPQLVVDPRSFNDVRTFVESKHPTMDQYRQARKGILRTQHAAFQKLEKCDLEDFKKSDLFSKFLAIQPTEQQIAAYHKKKKKWGVTDMFKKLDTPKRKPVSSSASSSHHDTKSSPEKRDRSSHNDHQDKRNSHHQFDGANTSLLDGVDVEANDDFNSHYSSLDQSQKPAADKSLIDLNDTQSQSEKVAPQSAPLISLDDEATSRPVTPPPQQPTSAGESQLSQSEAVQAALKSIMDSPSGTRDPLFDDDDDFGIFGSKRSGSKLLEEGSRPGSKLFEGSRPASKLFDDSDYDESDVEKVQSSVVASLSQSLDEDQIKALDTADAIPPEEESFSLHFASPGDLGLTEAIKTLTIDIEKLKGQVKVLEPLLRKAELTNNTNEIRILSKSVSSLQREINNKEMQRQQYIVQETDNSLYGRSAIAIQNAVSSHDKMGNEFVVYLVEVTRHGDDSDKEGASSATWIVARRYSHFLQLHQHLIRSFPYISRIPFPKKKVVIKFNQKSFVDSRKVQLEAYLRELLKMPEICNSVAYRAFLSSHNFVTKYKSVAEEGLRADADNRVSLRDELRVATNFFANDGLLSDSLNSNMIGANGSNNSSASLASESTQTATASAVSGTSNSTATTAAPKKESKISNATFVKPISDLFVKLFRLDRGDGLILRGRAIVIVIQQLLGGTIERRVRDSLNSHVANEQSVSNYLQLLLNNVWPDGKFRSAGEVRSVHEKTSTRHHAKTLLEAAIVDFSSKVVGTSNSKYAAHNLFMMLQNPILNRQLVLLILDELVNELLSEH</sequence>
<dbReference type="InterPro" id="IPR003114">
    <property type="entry name" value="Phox_assoc"/>
</dbReference>
<dbReference type="Pfam" id="PF00615">
    <property type="entry name" value="RGS"/>
    <property type="match status" value="1"/>
</dbReference>
<dbReference type="PROSITE" id="PS50132">
    <property type="entry name" value="RGS"/>
    <property type="match status" value="1"/>
</dbReference>
<dbReference type="InterPro" id="IPR001683">
    <property type="entry name" value="PX_dom"/>
</dbReference>
<dbReference type="SUPFAM" id="SSF64268">
    <property type="entry name" value="PX domain"/>
    <property type="match status" value="1"/>
</dbReference>
<evidence type="ECO:0000313" key="8">
    <source>
        <dbReference type="EMBL" id="AOW06518.1"/>
    </source>
</evidence>
<dbReference type="SMART" id="SM00315">
    <property type="entry name" value="RGS"/>
    <property type="match status" value="1"/>
</dbReference>
<dbReference type="InterPro" id="IPR016137">
    <property type="entry name" value="RGS"/>
</dbReference>
<dbReference type="CDD" id="cd06876">
    <property type="entry name" value="PX_MDM1p"/>
    <property type="match status" value="1"/>
</dbReference>
<feature type="region of interest" description="Disordered" evidence="3">
    <location>
        <begin position="1193"/>
        <end position="1212"/>
    </location>
</feature>
<evidence type="ECO:0000256" key="2">
    <source>
        <dbReference type="SAM" id="Coils"/>
    </source>
</evidence>
<comment type="similarity">
    <text evidence="1">Belongs to the sorting nexin family.</text>
</comment>
<dbReference type="SMART" id="SM00313">
    <property type="entry name" value="PXA"/>
    <property type="match status" value="1"/>
</dbReference>
<feature type="region of interest" description="Disordered" evidence="3">
    <location>
        <begin position="764"/>
        <end position="878"/>
    </location>
</feature>
<evidence type="ECO:0000256" key="1">
    <source>
        <dbReference type="ARBA" id="ARBA00010883"/>
    </source>
</evidence>
<keyword evidence="4" id="KW-0812">Transmembrane</keyword>
<dbReference type="Proteomes" id="UP000182444">
    <property type="component" value="Chromosome 1F"/>
</dbReference>
<dbReference type="VEuPathDB" id="FungiDB:YALI1_F03153g"/>
<evidence type="ECO:0000313" key="9">
    <source>
        <dbReference type="EMBL" id="RDW29175.1"/>
    </source>
</evidence>
<feature type="domain" description="RGS" evidence="5">
    <location>
        <begin position="492"/>
        <end position="649"/>
    </location>
</feature>
<dbReference type="PANTHER" id="PTHR22775:SF3">
    <property type="entry name" value="SORTING NEXIN-13"/>
    <property type="match status" value="1"/>
</dbReference>
<accession>A0A1D8NLM7</accession>
<feature type="domain" description="PX" evidence="6">
    <location>
        <begin position="1002"/>
        <end position="1125"/>
    </location>
</feature>
<dbReference type="GeneID" id="2908145"/>
<proteinExistence type="inferred from homology"/>
<dbReference type="EMBL" id="KZ857324">
    <property type="protein sequence ID" value="RDW29175.1"/>
    <property type="molecule type" value="Genomic_DNA"/>
</dbReference>
<dbReference type="EMBL" id="CP017558">
    <property type="protein sequence ID" value="AOW06518.1"/>
    <property type="molecule type" value="Genomic_DNA"/>
</dbReference>
<dbReference type="OMA" id="AMYVVEV"/>
<feature type="compositionally biased region" description="Polar residues" evidence="3">
    <location>
        <begin position="798"/>
        <end position="811"/>
    </location>
</feature>
<dbReference type="InterPro" id="IPR013937">
    <property type="entry name" value="Sorting_nexin_C"/>
</dbReference>
<dbReference type="Proteomes" id="UP000256601">
    <property type="component" value="Unassembled WGS sequence"/>
</dbReference>
<dbReference type="Pfam" id="PF02194">
    <property type="entry name" value="PXA"/>
    <property type="match status" value="1"/>
</dbReference>
<dbReference type="InterPro" id="IPR036305">
    <property type="entry name" value="RGS_sf"/>
</dbReference>
<dbReference type="PROSITE" id="PS51207">
    <property type="entry name" value="PXA"/>
    <property type="match status" value="1"/>
</dbReference>
<dbReference type="InterPro" id="IPR044926">
    <property type="entry name" value="RGS_subdomain_2"/>
</dbReference>
<evidence type="ECO:0000313" key="11">
    <source>
        <dbReference type="Proteomes" id="UP000256601"/>
    </source>
</evidence>
<feature type="coiled-coil region" evidence="2">
    <location>
        <begin position="966"/>
        <end position="993"/>
    </location>
</feature>
<dbReference type="Pfam" id="PF00787">
    <property type="entry name" value="PX"/>
    <property type="match status" value="1"/>
</dbReference>
<dbReference type="Gene3D" id="1.10.167.10">
    <property type="entry name" value="Regulator of G-protein Signalling 4, domain 2"/>
    <property type="match status" value="1"/>
</dbReference>
<dbReference type="VEuPathDB" id="FungiDB:YALI0_F02035g"/>
<evidence type="ECO:0000259" key="6">
    <source>
        <dbReference type="PROSITE" id="PS50195"/>
    </source>
</evidence>
<dbReference type="Gene3D" id="3.30.1520.10">
    <property type="entry name" value="Phox-like domain"/>
    <property type="match status" value="1"/>
</dbReference>
<feature type="domain" description="PXA" evidence="7">
    <location>
        <begin position="123"/>
        <end position="316"/>
    </location>
</feature>
<keyword evidence="4" id="KW-0472">Membrane</keyword>
<dbReference type="PROSITE" id="PS50195">
    <property type="entry name" value="PX"/>
    <property type="match status" value="1"/>
</dbReference>
<protein>
    <submittedName>
        <fullName evidence="9">PXA domain-domain-containing protein</fullName>
    </submittedName>
</protein>
<dbReference type="Pfam" id="PF08628">
    <property type="entry name" value="Nexin_C"/>
    <property type="match status" value="1"/>
</dbReference>
<dbReference type="GO" id="GO:0035091">
    <property type="term" value="F:phosphatidylinositol binding"/>
    <property type="evidence" value="ECO:0007669"/>
    <property type="project" value="InterPro"/>
</dbReference>
<evidence type="ECO:0000313" key="10">
    <source>
        <dbReference type="Proteomes" id="UP000182444"/>
    </source>
</evidence>
<reference evidence="8 10" key="1">
    <citation type="journal article" date="2016" name="PLoS ONE">
        <title>Sequence Assembly of Yarrowia lipolytica Strain W29/CLIB89 Shows Transposable Element Diversity.</title>
        <authorList>
            <person name="Magnan C."/>
            <person name="Yu J."/>
            <person name="Chang I."/>
            <person name="Jahn E."/>
            <person name="Kanomata Y."/>
            <person name="Wu J."/>
            <person name="Zeller M."/>
            <person name="Oakes M."/>
            <person name="Baldi P."/>
            <person name="Sandmeyer S."/>
        </authorList>
    </citation>
    <scope>NUCLEOTIDE SEQUENCE [LARGE SCALE GENOMIC DNA]</scope>
    <source>
        <strain evidence="8">CLIB89</strain>
        <strain evidence="10">CLIB89(W29)</strain>
    </source>
</reference>
<dbReference type="eggNOG" id="KOG2101">
    <property type="taxonomic scope" value="Eukaryota"/>
</dbReference>
<dbReference type="PANTHER" id="PTHR22775">
    <property type="entry name" value="SORTING NEXIN"/>
    <property type="match status" value="1"/>
</dbReference>
<feature type="compositionally biased region" description="Low complexity" evidence="3">
    <location>
        <begin position="1193"/>
        <end position="1208"/>
    </location>
</feature>
<dbReference type="SUPFAM" id="SSF48097">
    <property type="entry name" value="Regulator of G-protein signaling, RGS"/>
    <property type="match status" value="1"/>
</dbReference>
<dbReference type="SMART" id="SM00312">
    <property type="entry name" value="PX"/>
    <property type="match status" value="1"/>
</dbReference>
<evidence type="ECO:0000259" key="7">
    <source>
        <dbReference type="PROSITE" id="PS51207"/>
    </source>
</evidence>
<dbReference type="KEGG" id="yli:2908145"/>
<feature type="region of interest" description="Disordered" evidence="3">
    <location>
        <begin position="325"/>
        <end position="362"/>
    </location>
</feature>
<feature type="transmembrane region" description="Helical" evidence="4">
    <location>
        <begin position="28"/>
        <end position="45"/>
    </location>
</feature>
<gene>
    <name evidence="9" type="ORF">B0I71DRAFT_126129</name>
    <name evidence="8" type="ORF">YALI1_F03153g</name>
</gene>
<feature type="region of interest" description="Disordered" evidence="3">
    <location>
        <begin position="674"/>
        <end position="727"/>
    </location>
</feature>
<keyword evidence="2" id="KW-0175">Coiled coil</keyword>
<feature type="transmembrane region" description="Helical" evidence="4">
    <location>
        <begin position="51"/>
        <end position="70"/>
    </location>
</feature>
<keyword evidence="4" id="KW-1133">Transmembrane helix</keyword>
<dbReference type="InterPro" id="IPR036871">
    <property type="entry name" value="PX_dom_sf"/>
</dbReference>
<organism evidence="8 10">
    <name type="scientific">Yarrowia lipolytica</name>
    <name type="common">Candida lipolytica</name>
    <dbReference type="NCBI Taxonomy" id="4952"/>
    <lineage>
        <taxon>Eukaryota</taxon>
        <taxon>Fungi</taxon>
        <taxon>Dikarya</taxon>
        <taxon>Ascomycota</taxon>
        <taxon>Saccharomycotina</taxon>
        <taxon>Dipodascomycetes</taxon>
        <taxon>Dipodascales</taxon>
        <taxon>Dipodascales incertae sedis</taxon>
        <taxon>Yarrowia</taxon>
    </lineage>
</organism>
<name>A0A1D8NLM7_YARLL</name>
<reference evidence="9 11" key="2">
    <citation type="submission" date="2018-07" db="EMBL/GenBank/DDBJ databases">
        <title>Draft Genome Assemblies for Five Robust Yarrowia lipolytica Strains Exhibiting High Lipid Production and Pentose Sugar Utilization and Sugar Alcohol Secretion from Undetoxified Lignocellulosic Biomass Hydrolysates.</title>
        <authorList>
            <consortium name="DOE Joint Genome Institute"/>
            <person name="Walker C."/>
            <person name="Ryu S."/>
            <person name="Na H."/>
            <person name="Zane M."/>
            <person name="LaButti K."/>
            <person name="Lipzen A."/>
            <person name="Haridas S."/>
            <person name="Barry K."/>
            <person name="Grigoriev I.V."/>
            <person name="Quarterman J."/>
            <person name="Slininger P."/>
            <person name="Dien B."/>
            <person name="Trinh C.T."/>
        </authorList>
    </citation>
    <scope>NUCLEOTIDE SEQUENCE [LARGE SCALE GENOMIC DNA]</scope>
    <source>
        <strain evidence="9 11">YB392</strain>
    </source>
</reference>